<comment type="caution">
    <text evidence="2">The sequence shown here is derived from an EMBL/GenBank/DDBJ whole genome shotgun (WGS) entry which is preliminary data.</text>
</comment>
<keyword evidence="3" id="KW-1185">Reference proteome</keyword>
<evidence type="ECO:0008006" key="4">
    <source>
        <dbReference type="Google" id="ProtNLM"/>
    </source>
</evidence>
<gene>
    <name evidence="2" type="ORF">VTL71DRAFT_8126</name>
</gene>
<evidence type="ECO:0000313" key="2">
    <source>
        <dbReference type="EMBL" id="KAL2074348.1"/>
    </source>
</evidence>
<evidence type="ECO:0000256" key="1">
    <source>
        <dbReference type="SAM" id="MobiDB-lite"/>
    </source>
</evidence>
<reference evidence="2 3" key="1">
    <citation type="journal article" date="2024" name="Commun. Biol.">
        <title>Comparative genomic analysis of thermophilic fungi reveals convergent evolutionary adaptations and gene losses.</title>
        <authorList>
            <person name="Steindorff A.S."/>
            <person name="Aguilar-Pontes M.V."/>
            <person name="Robinson A.J."/>
            <person name="Andreopoulos B."/>
            <person name="LaButti K."/>
            <person name="Kuo A."/>
            <person name="Mondo S."/>
            <person name="Riley R."/>
            <person name="Otillar R."/>
            <person name="Haridas S."/>
            <person name="Lipzen A."/>
            <person name="Grimwood J."/>
            <person name="Schmutz J."/>
            <person name="Clum A."/>
            <person name="Reid I.D."/>
            <person name="Moisan M.C."/>
            <person name="Butler G."/>
            <person name="Nguyen T.T.M."/>
            <person name="Dewar K."/>
            <person name="Conant G."/>
            <person name="Drula E."/>
            <person name="Henrissat B."/>
            <person name="Hansel C."/>
            <person name="Singer S."/>
            <person name="Hutchinson M.I."/>
            <person name="de Vries R.P."/>
            <person name="Natvig D.O."/>
            <person name="Powell A.J."/>
            <person name="Tsang A."/>
            <person name="Grigoriev I.V."/>
        </authorList>
    </citation>
    <scope>NUCLEOTIDE SEQUENCE [LARGE SCALE GENOMIC DNA]</scope>
    <source>
        <strain evidence="2 3">CBS 494.80</strain>
    </source>
</reference>
<feature type="compositionally biased region" description="Polar residues" evidence="1">
    <location>
        <begin position="1"/>
        <end position="19"/>
    </location>
</feature>
<dbReference type="Proteomes" id="UP001595075">
    <property type="component" value="Unassembled WGS sequence"/>
</dbReference>
<protein>
    <recommendedName>
        <fullName evidence="4">BTB domain-containing protein</fullName>
    </recommendedName>
</protein>
<name>A0ABR4CY82_9HELO</name>
<organism evidence="2 3">
    <name type="scientific">Oculimacula yallundae</name>
    <dbReference type="NCBI Taxonomy" id="86028"/>
    <lineage>
        <taxon>Eukaryota</taxon>
        <taxon>Fungi</taxon>
        <taxon>Dikarya</taxon>
        <taxon>Ascomycota</taxon>
        <taxon>Pezizomycotina</taxon>
        <taxon>Leotiomycetes</taxon>
        <taxon>Helotiales</taxon>
        <taxon>Ploettnerulaceae</taxon>
        <taxon>Oculimacula</taxon>
    </lineage>
</organism>
<evidence type="ECO:0000313" key="3">
    <source>
        <dbReference type="Proteomes" id="UP001595075"/>
    </source>
</evidence>
<feature type="region of interest" description="Disordered" evidence="1">
    <location>
        <begin position="1"/>
        <end position="20"/>
    </location>
</feature>
<sequence>MEQPSTAQRPNLIPNTTFQRPGPQKLLELLKSETIKIYIGPEQKLYTVPRELICYHSTVLKTHFDKETPVRSDIPFKRPKHVRNNAKHLYDCLPDREAIDECIALLDYADKLDMADMVSEVVFEIIRHAVRNLMTPPTAASNTIPRREVPKGGFTGEDIKVVFRATKADNALRLLVAQDVLSRQGLKGVAFKDEEINVPGFAAEVLDQFRESASFWAWTDPMNGLQRTYDGF</sequence>
<accession>A0ABR4CY82</accession>
<proteinExistence type="predicted"/>
<dbReference type="EMBL" id="JAZHXI010000002">
    <property type="protein sequence ID" value="KAL2074348.1"/>
    <property type="molecule type" value="Genomic_DNA"/>
</dbReference>